<dbReference type="Proteomes" id="UP000501690">
    <property type="component" value="Linkage Group LG1"/>
</dbReference>
<evidence type="ECO:0000313" key="2">
    <source>
        <dbReference type="Proteomes" id="UP000501690"/>
    </source>
</evidence>
<gene>
    <name evidence="1" type="ORF">DEO72_LG1g2521</name>
</gene>
<organism evidence="1 2">
    <name type="scientific">Vigna unguiculata</name>
    <name type="common">Cowpea</name>
    <dbReference type="NCBI Taxonomy" id="3917"/>
    <lineage>
        <taxon>Eukaryota</taxon>
        <taxon>Viridiplantae</taxon>
        <taxon>Streptophyta</taxon>
        <taxon>Embryophyta</taxon>
        <taxon>Tracheophyta</taxon>
        <taxon>Spermatophyta</taxon>
        <taxon>Magnoliopsida</taxon>
        <taxon>eudicotyledons</taxon>
        <taxon>Gunneridae</taxon>
        <taxon>Pentapetalae</taxon>
        <taxon>rosids</taxon>
        <taxon>fabids</taxon>
        <taxon>Fabales</taxon>
        <taxon>Fabaceae</taxon>
        <taxon>Papilionoideae</taxon>
        <taxon>50 kb inversion clade</taxon>
        <taxon>NPAAA clade</taxon>
        <taxon>indigoferoid/millettioid clade</taxon>
        <taxon>Phaseoleae</taxon>
        <taxon>Vigna</taxon>
    </lineage>
</organism>
<sequence length="439" mass="49276">MNGRRRVRGWGALGCSNLTASGPGMNGRRRVARDVTGRRFEEESTSLVAMVGRIPMETVTKVRKDPLEEITESNWPAKAGYDWVVADVHNQSSLFQCSRLLNSWLNCTPVIAKGVHRGIVSLERVSAIERVCHGQEGAAKKFFYMYMCHFSQLHVRLPLDDFTMGLPLVSQPSISKLDRFSQSFKHFKDGYFKVVVKEGDKSHFLNAYGSTKFPFSWMGSPSRYKDMGTDELSATDREVVEVLMKFTEKLPTEGLVRLHNLVHLIIDIEGHMAQAGKKNLTLFQTMRKEKAVKAKAIGKTEVPNLQESLVEVHVHGGTKRKAELPARPGKGEDVKKVRASLLGQGSLSGAKGPEAGLIELPKTAVRKDITINLQKIVINSIDNMESDHLVRTMVEFGSKALILSRRVGSLYRREVKEGNREKELDWAFLLLKSLKYLLK</sequence>
<keyword evidence="2" id="KW-1185">Reference proteome</keyword>
<accession>A0A4D6KQL4</accession>
<dbReference type="AlphaFoldDB" id="A0A4D6KQL4"/>
<name>A0A4D6KQL4_VIGUN</name>
<protein>
    <submittedName>
        <fullName evidence="1">Uncharacterized protein</fullName>
    </submittedName>
</protein>
<dbReference type="EMBL" id="CP039345">
    <property type="protein sequence ID" value="QCD78885.1"/>
    <property type="molecule type" value="Genomic_DNA"/>
</dbReference>
<proteinExistence type="predicted"/>
<evidence type="ECO:0000313" key="1">
    <source>
        <dbReference type="EMBL" id="QCD78885.1"/>
    </source>
</evidence>
<reference evidence="1 2" key="1">
    <citation type="submission" date="2019-04" db="EMBL/GenBank/DDBJ databases">
        <title>An improved genome assembly and genetic linkage map for asparagus bean, Vigna unguiculata ssp. sesquipedialis.</title>
        <authorList>
            <person name="Xia Q."/>
            <person name="Zhang R."/>
            <person name="Dong Y."/>
        </authorList>
    </citation>
    <scope>NUCLEOTIDE SEQUENCE [LARGE SCALE GENOMIC DNA]</scope>
    <source>
        <tissue evidence="1">Leaf</tissue>
    </source>
</reference>